<dbReference type="SUPFAM" id="SSF56747">
    <property type="entry name" value="Prim-pol domain"/>
    <property type="match status" value="1"/>
</dbReference>
<dbReference type="CDD" id="cd04859">
    <property type="entry name" value="Prim_Pol"/>
    <property type="match status" value="1"/>
</dbReference>
<dbReference type="InterPro" id="IPR027417">
    <property type="entry name" value="P-loop_NTPase"/>
</dbReference>
<feature type="domain" description="DNA primase/polymerase bifunctional N-terminal" evidence="1">
    <location>
        <begin position="12"/>
        <end position="185"/>
    </location>
</feature>
<dbReference type="SUPFAM" id="SSF52540">
    <property type="entry name" value="P-loop containing nucleoside triphosphate hydrolases"/>
    <property type="match status" value="1"/>
</dbReference>
<dbReference type="STRING" id="1434232.MAIT1_04013"/>
<dbReference type="Pfam" id="PF13481">
    <property type="entry name" value="AAA_25"/>
    <property type="match status" value="1"/>
</dbReference>
<dbReference type="RefSeq" id="WP_085442271.1">
    <property type="nucleotide sequence ID" value="NZ_LVJN01000019.1"/>
</dbReference>
<protein>
    <recommendedName>
        <fullName evidence="1">DNA primase/polymerase bifunctional N-terminal domain-containing protein</fullName>
    </recommendedName>
</protein>
<dbReference type="SMART" id="SM00943">
    <property type="entry name" value="Prim-Pol"/>
    <property type="match status" value="1"/>
</dbReference>
<evidence type="ECO:0000313" key="2">
    <source>
        <dbReference type="EMBL" id="OSM04163.1"/>
    </source>
</evidence>
<dbReference type="EMBL" id="LVJN01000019">
    <property type="protein sequence ID" value="OSM04163.1"/>
    <property type="molecule type" value="Genomic_DNA"/>
</dbReference>
<accession>A0A1Y2K5B5</accession>
<evidence type="ECO:0000259" key="1">
    <source>
        <dbReference type="SMART" id="SM00943"/>
    </source>
</evidence>
<dbReference type="OrthoDB" id="5453446at2"/>
<dbReference type="InterPro" id="IPR015330">
    <property type="entry name" value="DNA_primase/pol_bifunc_N"/>
</dbReference>
<dbReference type="Gene3D" id="3.40.50.300">
    <property type="entry name" value="P-loop containing nucleotide triphosphate hydrolases"/>
    <property type="match status" value="1"/>
</dbReference>
<dbReference type="Pfam" id="PF09250">
    <property type="entry name" value="Prim-Pol"/>
    <property type="match status" value="1"/>
</dbReference>
<proteinExistence type="predicted"/>
<dbReference type="Proteomes" id="UP000194003">
    <property type="component" value="Unassembled WGS sequence"/>
</dbReference>
<keyword evidence="3" id="KW-1185">Reference proteome</keyword>
<reference evidence="2 3" key="1">
    <citation type="journal article" date="2016" name="BMC Genomics">
        <title>Combined genomic and structural analyses of a cultured magnetotactic bacterium reveals its niche adaptation to a dynamic environment.</title>
        <authorList>
            <person name="Araujo A.C."/>
            <person name="Morillo V."/>
            <person name="Cypriano J."/>
            <person name="Teixeira L.C."/>
            <person name="Leao P."/>
            <person name="Lyra S."/>
            <person name="Almeida L.G."/>
            <person name="Bazylinski D.A."/>
            <person name="Vasconcellos A.T."/>
            <person name="Abreu F."/>
            <person name="Lins U."/>
        </authorList>
    </citation>
    <scope>NUCLEOTIDE SEQUENCE [LARGE SCALE GENOMIC DNA]</scope>
    <source>
        <strain evidence="2 3">IT-1</strain>
    </source>
</reference>
<gene>
    <name evidence="2" type="ORF">MAIT1_04013</name>
</gene>
<dbReference type="AlphaFoldDB" id="A0A1Y2K5B5"/>
<organism evidence="2 3">
    <name type="scientific">Magnetofaba australis IT-1</name>
    <dbReference type="NCBI Taxonomy" id="1434232"/>
    <lineage>
        <taxon>Bacteria</taxon>
        <taxon>Pseudomonadati</taxon>
        <taxon>Pseudomonadota</taxon>
        <taxon>Magnetococcia</taxon>
        <taxon>Magnetococcales</taxon>
        <taxon>Magnetococcaceae</taxon>
        <taxon>Magnetofaba</taxon>
    </lineage>
</organism>
<name>A0A1Y2K5B5_9PROT</name>
<sequence>MNATISPFASVAANYWEHGIPVLPIIPGTKRPGFFDSDRQRWEGLRKWQQYCAQMPTEEQIVPWLDWPEAGICIPLGKASGIIALDRDTERPDIVAALDRIIPLSPCAKRGKKGWTAFYRYNGERPHRWKLSRDSAPVLELLSHGTQTVIPPTIHPDTGMAYDWVSPDTLLDVALDELPILPADFVSCVEEALNPFRVPEERVAATIPSHVEVDADDPFQSINGIALSNLDTWVPKLITDAHRTPDGAYRCVAFWRGGDGLNVGITAEGIRDWARGTGMTPIDLVMAVTNQSAGQALTWLQHTMGVAPPVQEQLVWEDEATTESASEDDNGPFFSYGEITGNPPPKPESFWREAAFFRGARVLIAGGPKIGKSNFFLNLAMQASVGGAFLGDRFTAPLRTMWVQAEIHKSFLMPRLERYARHMTPAEIALLKANFILTGRLSWDLTNYRDLVKLHKGVDQHRPDILCLDPVINFSTANENDNVEVKKLLTNVETIGEMYGCMVVLLHHTNKSVPTNDPFNSIRGASAFRGWFDTGILLTGRPDELTVSYELRNAKSPAAHGCQFDDRTGEYVAVLDDEFELEEQHEEMDEGLLQSAYQILAGHPDGLTYSAFLETIKAVMQLGKNRAKKVITELRDRGLASTHGDWKKVIYRAELIQGVEK</sequence>
<dbReference type="Gene3D" id="3.30.720.160">
    <property type="entry name" value="Bifunctional DNA primase/polymerase, N-terminal"/>
    <property type="match status" value="1"/>
</dbReference>
<evidence type="ECO:0000313" key="3">
    <source>
        <dbReference type="Proteomes" id="UP000194003"/>
    </source>
</evidence>
<comment type="caution">
    <text evidence="2">The sequence shown here is derived from an EMBL/GenBank/DDBJ whole genome shotgun (WGS) entry which is preliminary data.</text>
</comment>